<dbReference type="PANTHER" id="PTHR43238">
    <property type="entry name" value="GDP-L-FUCOSE SYNTHASE"/>
    <property type="match status" value="1"/>
</dbReference>
<keyword evidence="2 5" id="KW-0521">NADP</keyword>
<sequence length="322" mass="36144">MLENQSNFHFKDRFKNQKILVTGGAGFLGKRVIAQLIDAGANPDLITVPRSHELDLRSLANCEKVVQDQDLIVHLAAHVGGIGLNREKPAELFYDNLMMGVQLIHAAYQAMVKKFVCVGTICAYPNHTPVPFKENDLWNGYPEYTNAPYGIAKKALLVQLQSYRQQYGFNGIYLLPVNLYGPEDNFDPRSSHVIPALIRKVYEAQQKGDRQILVWGDGSPTREFIYSDDAARAIVMASANYNDSEPVNIGTGLEISIKDLIHLICELMGYEGEILWETDKPNGQPRRCLDVERAKTAFGFSAAVNFQEGLHRTIAWYRQQAA</sequence>
<feature type="binding site" evidence="5">
    <location>
        <begin position="176"/>
        <end position="179"/>
    </location>
    <ligand>
        <name>NADP(+)</name>
        <dbReference type="ChEBI" id="CHEBI:58349"/>
    </ligand>
</feature>
<feature type="site" description="Important for catalytic activity" evidence="5">
    <location>
        <position position="122"/>
    </location>
</feature>
<dbReference type="CDD" id="cd05239">
    <property type="entry name" value="GDP_FS_SDR_e"/>
    <property type="match status" value="1"/>
</dbReference>
<comment type="caution">
    <text evidence="5">Lacks conserved residue(s) required for the propagation of feature annotation.</text>
</comment>
<feature type="binding site" evidence="5">
    <location>
        <position position="192"/>
    </location>
    <ligand>
        <name>NADP(+)</name>
        <dbReference type="ChEBI" id="CHEBI:58349"/>
    </ligand>
</feature>
<dbReference type="GO" id="GO:0042351">
    <property type="term" value="P:'de novo' GDP-L-fucose biosynthetic process"/>
    <property type="evidence" value="ECO:0007669"/>
    <property type="project" value="UniProtKB-UniRule"/>
</dbReference>
<dbReference type="GO" id="GO:0070401">
    <property type="term" value="F:NADP+ binding"/>
    <property type="evidence" value="ECO:0007669"/>
    <property type="project" value="UniProtKB-UniRule"/>
</dbReference>
<dbReference type="GO" id="GO:0016853">
    <property type="term" value="F:isomerase activity"/>
    <property type="evidence" value="ECO:0007669"/>
    <property type="project" value="UniProtKB-KW"/>
</dbReference>
<comment type="pathway">
    <text evidence="5">Nucleotide-sugar biosynthesis; GDP-L-fucose biosynthesis via de novo pathway; GDP-L-fucose from GDP-alpha-D-mannose: step 2/2.</text>
</comment>
<evidence type="ECO:0000256" key="2">
    <source>
        <dbReference type="ARBA" id="ARBA00022857"/>
    </source>
</evidence>
<feature type="binding site" evidence="5">
    <location>
        <position position="215"/>
    </location>
    <ligand>
        <name>substrate</name>
    </ligand>
</feature>
<keyword evidence="3 5" id="KW-0560">Oxidoreductase</keyword>
<name>A0A9X4MBZ6_9CYAN</name>
<dbReference type="Gene3D" id="3.40.50.720">
    <property type="entry name" value="NAD(P)-binding Rossmann-like Domain"/>
    <property type="match status" value="1"/>
</dbReference>
<comment type="similarity">
    <text evidence="1 5">Belongs to the NAD(P)-dependent epimerase/dehydratase family. Fucose synthase subfamily.</text>
</comment>
<dbReference type="InterPro" id="IPR001509">
    <property type="entry name" value="Epimerase_deHydtase"/>
</dbReference>
<gene>
    <name evidence="5" type="primary">fcl</name>
    <name evidence="7" type="ORF">FEV09_17185</name>
</gene>
<dbReference type="RefSeq" id="WP_009628451.1">
    <property type="nucleotide sequence ID" value="NZ_VBTY01000168.1"/>
</dbReference>
<keyword evidence="4 5" id="KW-0413">Isomerase</keyword>
<dbReference type="InterPro" id="IPR028614">
    <property type="entry name" value="GDP_fucose/colitose_synth"/>
</dbReference>
<evidence type="ECO:0000256" key="1">
    <source>
        <dbReference type="ARBA" id="ARBA00005959"/>
    </source>
</evidence>
<evidence type="ECO:0000256" key="5">
    <source>
        <dbReference type="HAMAP-Rule" id="MF_00956"/>
    </source>
</evidence>
<accession>A0A9X4MBZ6</accession>
<dbReference type="InterPro" id="IPR036291">
    <property type="entry name" value="NAD(P)-bd_dom_sf"/>
</dbReference>
<dbReference type="Pfam" id="PF01370">
    <property type="entry name" value="Epimerase"/>
    <property type="match status" value="1"/>
</dbReference>
<feature type="site" description="Important for catalytic activity" evidence="5">
    <location>
        <position position="120"/>
    </location>
</feature>
<evidence type="ECO:0000259" key="6">
    <source>
        <dbReference type="Pfam" id="PF01370"/>
    </source>
</evidence>
<feature type="binding site" evidence="5">
    <location>
        <position position="200"/>
    </location>
    <ligand>
        <name>substrate</name>
    </ligand>
</feature>
<feature type="active site" description="Proton donor/acceptor" evidence="5">
    <location>
        <position position="149"/>
    </location>
</feature>
<feature type="domain" description="NAD-dependent epimerase/dehydratase" evidence="6">
    <location>
        <begin position="19"/>
        <end position="250"/>
    </location>
</feature>
<feature type="binding site" evidence="5">
    <location>
        <position position="222"/>
    </location>
    <ligand>
        <name>substrate</name>
    </ligand>
</feature>
<dbReference type="EMBL" id="VBTY01000168">
    <property type="protein sequence ID" value="MDG3496282.1"/>
    <property type="molecule type" value="Genomic_DNA"/>
</dbReference>
<dbReference type="Proteomes" id="UP001152872">
    <property type="component" value="Unassembled WGS sequence"/>
</dbReference>
<comment type="catalytic activity">
    <reaction evidence="5">
        <text>GDP-beta-L-fucose + NADP(+) = GDP-4-dehydro-alpha-D-rhamnose + NADPH + H(+)</text>
        <dbReference type="Rhea" id="RHEA:18885"/>
        <dbReference type="ChEBI" id="CHEBI:15378"/>
        <dbReference type="ChEBI" id="CHEBI:57273"/>
        <dbReference type="ChEBI" id="CHEBI:57783"/>
        <dbReference type="ChEBI" id="CHEBI:57964"/>
        <dbReference type="ChEBI" id="CHEBI:58349"/>
        <dbReference type="EC" id="1.1.1.271"/>
    </reaction>
</comment>
<evidence type="ECO:0000313" key="7">
    <source>
        <dbReference type="EMBL" id="MDG3496282.1"/>
    </source>
</evidence>
<evidence type="ECO:0000256" key="3">
    <source>
        <dbReference type="ARBA" id="ARBA00023002"/>
    </source>
</evidence>
<proteinExistence type="inferred from homology"/>
<comment type="function">
    <text evidence="5">Catalyzes the two-step NADP-dependent conversion of GDP-4-dehydro-6-deoxy-D-mannose to GDP-fucose, involving an epimerase and a reductase reaction.</text>
</comment>
<evidence type="ECO:0000313" key="8">
    <source>
        <dbReference type="Proteomes" id="UP001152872"/>
    </source>
</evidence>
<dbReference type="PANTHER" id="PTHR43238:SF1">
    <property type="entry name" value="GDP-L-FUCOSE SYNTHASE"/>
    <property type="match status" value="1"/>
</dbReference>
<feature type="binding site" evidence="5">
    <location>
        <position position="153"/>
    </location>
    <ligand>
        <name>NADP(+)</name>
        <dbReference type="ChEBI" id="CHEBI:58349"/>
    </ligand>
</feature>
<reference evidence="7" key="1">
    <citation type="submission" date="2019-05" db="EMBL/GenBank/DDBJ databases">
        <title>Whole genome sequencing of Pseudanabaena catenata USMAC16.</title>
        <authorList>
            <person name="Khan Z."/>
            <person name="Omar W.M."/>
            <person name="Convey P."/>
            <person name="Merican F."/>
            <person name="Najimudin N."/>
        </authorList>
    </citation>
    <scope>NUCLEOTIDE SEQUENCE</scope>
    <source>
        <strain evidence="7">USMAC16</strain>
    </source>
</reference>
<dbReference type="EC" id="1.1.1.271" evidence="5"/>
<comment type="caution">
    <text evidence="7">The sequence shown here is derived from an EMBL/GenBank/DDBJ whole genome shotgun (WGS) entry which is preliminary data.</text>
</comment>
<dbReference type="AlphaFoldDB" id="A0A9X4MBZ6"/>
<organism evidence="7 8">
    <name type="scientific">Pseudanabaena catenata USMAC16</name>
    <dbReference type="NCBI Taxonomy" id="1855837"/>
    <lineage>
        <taxon>Bacteria</taxon>
        <taxon>Bacillati</taxon>
        <taxon>Cyanobacteriota</taxon>
        <taxon>Cyanophyceae</taxon>
        <taxon>Pseudanabaenales</taxon>
        <taxon>Pseudanabaenaceae</taxon>
        <taxon>Pseudanabaena</taxon>
    </lineage>
</organism>
<evidence type="ECO:0000256" key="4">
    <source>
        <dbReference type="ARBA" id="ARBA00023235"/>
    </source>
</evidence>
<dbReference type="Gene3D" id="3.90.25.10">
    <property type="entry name" value="UDP-galactose 4-epimerase, domain 1"/>
    <property type="match status" value="1"/>
</dbReference>
<keyword evidence="8" id="KW-1185">Reference proteome</keyword>
<dbReference type="HAMAP" id="MF_00956">
    <property type="entry name" value="GDP_fucose_synth"/>
    <property type="match status" value="1"/>
</dbReference>
<feature type="binding site" evidence="5">
    <location>
        <begin position="23"/>
        <end position="29"/>
    </location>
    <ligand>
        <name>NADP(+)</name>
        <dbReference type="ChEBI" id="CHEBI:58349"/>
    </ligand>
</feature>
<dbReference type="SUPFAM" id="SSF51735">
    <property type="entry name" value="NAD(P)-binding Rossmann-fold domains"/>
    <property type="match status" value="1"/>
</dbReference>
<keyword evidence="5" id="KW-0511">Multifunctional enzyme</keyword>
<protein>
    <recommendedName>
        <fullName evidence="5">GDP-L-fucose synthase</fullName>
        <ecNumber evidence="5">1.1.1.271</ecNumber>
    </recommendedName>
    <alternativeName>
        <fullName evidence="5">GDP-4-keto-6-deoxy-D-mannose-3,5-epimerase-4-reductase</fullName>
    </alternativeName>
</protein>
<dbReference type="GO" id="GO:0050577">
    <property type="term" value="F:GDP-L-fucose synthase activity"/>
    <property type="evidence" value="ECO:0007669"/>
    <property type="project" value="UniProtKB-UniRule"/>
</dbReference>